<dbReference type="GO" id="GO:0006354">
    <property type="term" value="P:DNA-templated transcription elongation"/>
    <property type="evidence" value="ECO:0007669"/>
    <property type="project" value="InterPro"/>
</dbReference>
<evidence type="ECO:0000313" key="3">
    <source>
        <dbReference type="Proteomes" id="UP000030671"/>
    </source>
</evidence>
<feature type="region of interest" description="Disordered" evidence="1">
    <location>
        <begin position="17"/>
        <end position="74"/>
    </location>
</feature>
<protein>
    <submittedName>
        <fullName evidence="2">Uncharacterized protein</fullName>
    </submittedName>
</protein>
<reference evidence="2 3" key="1">
    <citation type="journal article" date="2012" name="New Phytol.">
        <title>Insight into trade-off between wood decay and parasitism from the genome of a fungal forest pathogen.</title>
        <authorList>
            <person name="Olson A."/>
            <person name="Aerts A."/>
            <person name="Asiegbu F."/>
            <person name="Belbahri L."/>
            <person name="Bouzid O."/>
            <person name="Broberg A."/>
            <person name="Canback B."/>
            <person name="Coutinho P.M."/>
            <person name="Cullen D."/>
            <person name="Dalman K."/>
            <person name="Deflorio G."/>
            <person name="van Diepen L.T."/>
            <person name="Dunand C."/>
            <person name="Duplessis S."/>
            <person name="Durling M."/>
            <person name="Gonthier P."/>
            <person name="Grimwood J."/>
            <person name="Fossdal C.G."/>
            <person name="Hansson D."/>
            <person name="Henrissat B."/>
            <person name="Hietala A."/>
            <person name="Himmelstrand K."/>
            <person name="Hoffmeister D."/>
            <person name="Hogberg N."/>
            <person name="James T.Y."/>
            <person name="Karlsson M."/>
            <person name="Kohler A."/>
            <person name="Kues U."/>
            <person name="Lee Y.H."/>
            <person name="Lin Y.C."/>
            <person name="Lind M."/>
            <person name="Lindquist E."/>
            <person name="Lombard V."/>
            <person name="Lucas S."/>
            <person name="Lunden K."/>
            <person name="Morin E."/>
            <person name="Murat C."/>
            <person name="Park J."/>
            <person name="Raffaello T."/>
            <person name="Rouze P."/>
            <person name="Salamov A."/>
            <person name="Schmutz J."/>
            <person name="Solheim H."/>
            <person name="Stahlberg J."/>
            <person name="Velez H."/>
            <person name="de Vries R.P."/>
            <person name="Wiebenga A."/>
            <person name="Woodward S."/>
            <person name="Yakovlev I."/>
            <person name="Garbelotto M."/>
            <person name="Martin F."/>
            <person name="Grigoriev I.V."/>
            <person name="Stenlid J."/>
        </authorList>
    </citation>
    <scope>NUCLEOTIDE SEQUENCE [LARGE SCALE GENOMIC DNA]</scope>
    <source>
        <strain evidence="2 3">TC 32-1</strain>
    </source>
</reference>
<dbReference type="AlphaFoldDB" id="W4JPT0"/>
<evidence type="ECO:0000313" key="2">
    <source>
        <dbReference type="EMBL" id="ETW75090.1"/>
    </source>
</evidence>
<dbReference type="Gene3D" id="3.30.70.940">
    <property type="entry name" value="NusG, N-terminal domain"/>
    <property type="match status" value="1"/>
</dbReference>
<feature type="compositionally biased region" description="Basic and acidic residues" evidence="1">
    <location>
        <begin position="55"/>
        <end position="70"/>
    </location>
</feature>
<sequence length="312" mass="34601">MPPLKKRKLLSVSRFLDISAAEGDDEESDGLTEEEDEEEGHLDDGASDEDIEDGDAARDTPKWVSTEDSHSPSAEELVQDVISRYRASNTLDSHPGLSDAMHLFLQPTDEDSPLWVCKVKAGYETDIVLSIFERSGGPDLLSAFALPSRSGLVYIEALSFSQALNSLFRASDLCPLYPGVINNEVPRIVPLDECLASLISLPPSHSISVLSFIRVNDPRSIYNGDIGFAARNNHDGWIQIAIVPRITLHETGMRPNPVLFDVNDYLDESFEFLDDGHIAWDSSGLLFYQGFMITEFRDTSLSNLFIHDPILT</sequence>
<dbReference type="GeneID" id="20673855"/>
<proteinExistence type="predicted"/>
<organism evidence="2 3">
    <name type="scientific">Heterobasidion irregulare (strain TC 32-1)</name>
    <dbReference type="NCBI Taxonomy" id="747525"/>
    <lineage>
        <taxon>Eukaryota</taxon>
        <taxon>Fungi</taxon>
        <taxon>Dikarya</taxon>
        <taxon>Basidiomycota</taxon>
        <taxon>Agaricomycotina</taxon>
        <taxon>Agaricomycetes</taxon>
        <taxon>Russulales</taxon>
        <taxon>Bondarzewiaceae</taxon>
        <taxon>Heterobasidion</taxon>
        <taxon>Heterobasidion annosum species complex</taxon>
    </lineage>
</organism>
<keyword evidence="3" id="KW-1185">Reference proteome</keyword>
<dbReference type="RefSeq" id="XP_009552542.1">
    <property type="nucleotide sequence ID" value="XM_009554247.1"/>
</dbReference>
<dbReference type="STRING" id="747525.W4JPT0"/>
<dbReference type="InParanoid" id="W4JPT0"/>
<gene>
    <name evidence="2" type="ORF">HETIRDRAFT_422839</name>
</gene>
<dbReference type="EMBL" id="KI925466">
    <property type="protein sequence ID" value="ETW75090.1"/>
    <property type="molecule type" value="Genomic_DNA"/>
</dbReference>
<dbReference type="InterPro" id="IPR036735">
    <property type="entry name" value="NGN_dom_sf"/>
</dbReference>
<evidence type="ECO:0000256" key="1">
    <source>
        <dbReference type="SAM" id="MobiDB-lite"/>
    </source>
</evidence>
<name>W4JPT0_HETIT</name>
<accession>W4JPT0</accession>
<dbReference type="HOGENOM" id="CLU_891551_0_0_1"/>
<dbReference type="Proteomes" id="UP000030671">
    <property type="component" value="Unassembled WGS sequence"/>
</dbReference>
<feature type="compositionally biased region" description="Acidic residues" evidence="1">
    <location>
        <begin position="22"/>
        <end position="54"/>
    </location>
</feature>
<dbReference type="KEGG" id="hir:HETIRDRAFT_422839"/>